<evidence type="ECO:0000256" key="1">
    <source>
        <dbReference type="SAM" id="Phobius"/>
    </source>
</evidence>
<accession>A0A1G1WD81</accession>
<evidence type="ECO:0008006" key="4">
    <source>
        <dbReference type="Google" id="ProtNLM"/>
    </source>
</evidence>
<sequence length="190" mass="20404">MKNLFGKSGQTLLEVVVTIGISSIIILSIVALGITVQRNATFARTSTQASKLAEEGVELVRSIRDQEGSVTGCGGPGCAVWTDLYNIKFGTGQTFALNPASPPTLVLSAVPESINLTGFTGFSRIVRIRDCVDPSNPANINTATCDFRSLIADGGKQDYQEWKEVTVTVSWTDSRGLHEAKQITVLRSVR</sequence>
<organism evidence="2 3">
    <name type="scientific">Candidatus Woykebacteria bacterium RBG_16_39_9b</name>
    <dbReference type="NCBI Taxonomy" id="1802595"/>
    <lineage>
        <taxon>Bacteria</taxon>
        <taxon>Candidatus Woykeibacteriota</taxon>
    </lineage>
</organism>
<dbReference type="AlphaFoldDB" id="A0A1G1WD81"/>
<evidence type="ECO:0000313" key="2">
    <source>
        <dbReference type="EMBL" id="OGY25440.1"/>
    </source>
</evidence>
<protein>
    <recommendedName>
        <fullName evidence="4">Type IV pilus modification protein PilV</fullName>
    </recommendedName>
</protein>
<evidence type="ECO:0000313" key="3">
    <source>
        <dbReference type="Proteomes" id="UP000178162"/>
    </source>
</evidence>
<feature type="transmembrane region" description="Helical" evidence="1">
    <location>
        <begin position="12"/>
        <end position="34"/>
    </location>
</feature>
<gene>
    <name evidence="2" type="ORF">A2134_01430</name>
</gene>
<dbReference type="STRING" id="1802595.A2134_01430"/>
<reference evidence="2 3" key="1">
    <citation type="journal article" date="2016" name="Nat. Commun.">
        <title>Thousands of microbial genomes shed light on interconnected biogeochemical processes in an aquifer system.</title>
        <authorList>
            <person name="Anantharaman K."/>
            <person name="Brown C.T."/>
            <person name="Hug L.A."/>
            <person name="Sharon I."/>
            <person name="Castelle C.J."/>
            <person name="Probst A.J."/>
            <person name="Thomas B.C."/>
            <person name="Singh A."/>
            <person name="Wilkins M.J."/>
            <person name="Karaoz U."/>
            <person name="Brodie E.L."/>
            <person name="Williams K.H."/>
            <person name="Hubbard S.S."/>
            <person name="Banfield J.F."/>
        </authorList>
    </citation>
    <scope>NUCLEOTIDE SEQUENCE [LARGE SCALE GENOMIC DNA]</scope>
</reference>
<dbReference type="Proteomes" id="UP000178162">
    <property type="component" value="Unassembled WGS sequence"/>
</dbReference>
<proteinExistence type="predicted"/>
<name>A0A1G1WD81_9BACT</name>
<keyword evidence="1" id="KW-0812">Transmembrane</keyword>
<keyword evidence="1" id="KW-0472">Membrane</keyword>
<keyword evidence="1" id="KW-1133">Transmembrane helix</keyword>
<comment type="caution">
    <text evidence="2">The sequence shown here is derived from an EMBL/GenBank/DDBJ whole genome shotgun (WGS) entry which is preliminary data.</text>
</comment>
<dbReference type="EMBL" id="MHCR01000015">
    <property type="protein sequence ID" value="OGY25440.1"/>
    <property type="molecule type" value="Genomic_DNA"/>
</dbReference>